<gene>
    <name evidence="1" type="ORF">KYC_20164</name>
</gene>
<dbReference type="STRING" id="477184.KYC_20164"/>
<sequence>MIFHSGKIAAFVDLLLSQGRVKALWILMALDAWLALRKFS</sequence>
<comment type="caution">
    <text evidence="1">The sequence shown here is derived from an EMBL/GenBank/DDBJ whole genome shotgun (WGS) entry which is preliminary data.</text>
</comment>
<dbReference type="Proteomes" id="UP000003113">
    <property type="component" value="Unassembled WGS sequence"/>
</dbReference>
<reference evidence="1 2" key="1">
    <citation type="journal article" date="2012" name="J. Bacteriol.">
        <title>Genome sequence of the highly efficient arsenite-oxidizing bacterium Achromobacter arsenitoxydans SY8.</title>
        <authorList>
            <person name="Li X."/>
            <person name="Hu Y."/>
            <person name="Gong J."/>
            <person name="Lin Y."/>
            <person name="Johnstone L."/>
            <person name="Rensing C."/>
            <person name="Wang G."/>
        </authorList>
    </citation>
    <scope>NUCLEOTIDE SEQUENCE [LARGE SCALE GENOMIC DNA]</scope>
    <source>
        <strain evidence="1 2">SY8</strain>
    </source>
</reference>
<protein>
    <submittedName>
        <fullName evidence="1">Uncharacterized protein</fullName>
    </submittedName>
</protein>
<dbReference type="EMBL" id="AGUF01000064">
    <property type="protein sequence ID" value="EHK64341.1"/>
    <property type="molecule type" value="Genomic_DNA"/>
</dbReference>
<evidence type="ECO:0000313" key="2">
    <source>
        <dbReference type="Proteomes" id="UP000003113"/>
    </source>
</evidence>
<name>H0FB76_9BURK</name>
<organism evidence="1 2">
    <name type="scientific">Achromobacter arsenitoxydans SY8</name>
    <dbReference type="NCBI Taxonomy" id="477184"/>
    <lineage>
        <taxon>Bacteria</taxon>
        <taxon>Pseudomonadati</taxon>
        <taxon>Pseudomonadota</taxon>
        <taxon>Betaproteobacteria</taxon>
        <taxon>Burkholderiales</taxon>
        <taxon>Alcaligenaceae</taxon>
        <taxon>Achromobacter</taxon>
    </lineage>
</organism>
<dbReference type="PATRIC" id="fig|477184.5.peg.3962"/>
<evidence type="ECO:0000313" key="1">
    <source>
        <dbReference type="EMBL" id="EHK64341.1"/>
    </source>
</evidence>
<dbReference type="AlphaFoldDB" id="H0FB76"/>
<accession>H0FB76</accession>
<keyword evidence="2" id="KW-1185">Reference proteome</keyword>
<proteinExistence type="predicted"/>